<feature type="region of interest" description="Disordered" evidence="1">
    <location>
        <begin position="520"/>
        <end position="552"/>
    </location>
</feature>
<feature type="chain" id="PRO_5008913935" evidence="2">
    <location>
        <begin position="24"/>
        <end position="765"/>
    </location>
</feature>
<feature type="compositionally biased region" description="Low complexity" evidence="1">
    <location>
        <begin position="256"/>
        <end position="269"/>
    </location>
</feature>
<organism evidence="3 4">
    <name type="scientific">Cyclospora cayetanensis</name>
    <dbReference type="NCBI Taxonomy" id="88456"/>
    <lineage>
        <taxon>Eukaryota</taxon>
        <taxon>Sar</taxon>
        <taxon>Alveolata</taxon>
        <taxon>Apicomplexa</taxon>
        <taxon>Conoidasida</taxon>
        <taxon>Coccidia</taxon>
        <taxon>Eucoccidiorida</taxon>
        <taxon>Eimeriorina</taxon>
        <taxon>Eimeriidae</taxon>
        <taxon>Cyclospora</taxon>
    </lineage>
</organism>
<reference evidence="3 4" key="1">
    <citation type="journal article" date="2016" name="BMC Genomics">
        <title>Comparative genomics reveals Cyclospora cayetanensis possesses coccidia-like metabolism and invasion components but unique surface antigens.</title>
        <authorList>
            <person name="Liu S."/>
            <person name="Wang L."/>
            <person name="Zheng H."/>
            <person name="Xu Z."/>
            <person name="Roellig D.M."/>
            <person name="Li N."/>
            <person name="Frace M.A."/>
            <person name="Tang K."/>
            <person name="Arrowood M.J."/>
            <person name="Moss D.M."/>
            <person name="Zhang L."/>
            <person name="Feng Y."/>
            <person name="Xiao L."/>
        </authorList>
    </citation>
    <scope>NUCLEOTIDE SEQUENCE [LARGE SCALE GENOMIC DNA]</scope>
    <source>
        <strain evidence="3 4">CHN_HEN01</strain>
    </source>
</reference>
<proteinExistence type="predicted"/>
<feature type="compositionally biased region" description="Low complexity" evidence="1">
    <location>
        <begin position="311"/>
        <end position="332"/>
    </location>
</feature>
<dbReference type="Proteomes" id="UP000095192">
    <property type="component" value="Unassembled WGS sequence"/>
</dbReference>
<feature type="region of interest" description="Disordered" evidence="1">
    <location>
        <begin position="626"/>
        <end position="647"/>
    </location>
</feature>
<feature type="compositionally biased region" description="Low complexity" evidence="1">
    <location>
        <begin position="276"/>
        <end position="289"/>
    </location>
</feature>
<evidence type="ECO:0000256" key="2">
    <source>
        <dbReference type="SAM" id="SignalP"/>
    </source>
</evidence>
<evidence type="ECO:0000256" key="1">
    <source>
        <dbReference type="SAM" id="MobiDB-lite"/>
    </source>
</evidence>
<name>A0A1D3CVL5_9EIME</name>
<feature type="region of interest" description="Disordered" evidence="1">
    <location>
        <begin position="227"/>
        <end position="332"/>
    </location>
</feature>
<comment type="caution">
    <text evidence="3">The sequence shown here is derived from an EMBL/GenBank/DDBJ whole genome shotgun (WGS) entry which is preliminary data.</text>
</comment>
<protein>
    <submittedName>
        <fullName evidence="3">Uncharacterized protein</fullName>
    </submittedName>
</protein>
<dbReference type="VEuPathDB" id="ToxoDB:LOC34622104"/>
<evidence type="ECO:0000313" key="3">
    <source>
        <dbReference type="EMBL" id="OEH75244.1"/>
    </source>
</evidence>
<feature type="region of interest" description="Disordered" evidence="1">
    <location>
        <begin position="80"/>
        <end position="102"/>
    </location>
</feature>
<dbReference type="InParanoid" id="A0A1D3CVL5"/>
<keyword evidence="2" id="KW-0732">Signal</keyword>
<dbReference type="AlphaFoldDB" id="A0A1D3CVL5"/>
<feature type="region of interest" description="Disordered" evidence="1">
    <location>
        <begin position="161"/>
        <end position="188"/>
    </location>
</feature>
<dbReference type="EMBL" id="JROU02001788">
    <property type="protein sequence ID" value="OEH75244.1"/>
    <property type="molecule type" value="Genomic_DNA"/>
</dbReference>
<dbReference type="VEuPathDB" id="ToxoDB:cyc_05807"/>
<keyword evidence="4" id="KW-1185">Reference proteome</keyword>
<evidence type="ECO:0000313" key="4">
    <source>
        <dbReference type="Proteomes" id="UP000095192"/>
    </source>
</evidence>
<accession>A0A1D3CVL5</accession>
<feature type="compositionally biased region" description="Polar residues" evidence="1">
    <location>
        <begin position="240"/>
        <end position="253"/>
    </location>
</feature>
<feature type="compositionally biased region" description="Polar residues" evidence="1">
    <location>
        <begin position="379"/>
        <end position="391"/>
    </location>
</feature>
<gene>
    <name evidence="3" type="ORF">cyc_05807</name>
</gene>
<feature type="region of interest" description="Disordered" evidence="1">
    <location>
        <begin position="374"/>
        <end position="402"/>
    </location>
</feature>
<feature type="signal peptide" evidence="2">
    <location>
        <begin position="1"/>
        <end position="23"/>
    </location>
</feature>
<sequence>MTALRRWNGVLSFFLCGGVGVDGQGLPDIWEFRLSVQQRAKSSSKGVYWGDGQWRCLYGGGDSVARPLFEGPLQQQLLQQQGSLSEVGSASRSTSGSGGGCGGTSSTCGLPCLMGSPADGLHRPRCSSMRLEAASADAGTGAAERMASLLLVCGGFKLPKDTGPLPSPNKRRAAAATSPGGARETPKEWTLARRGALLRRCRLFPEQLAMCFCVDSHHPQAVQLRLPAGESDSPGEEGSPVSQQEQLGGSQHMQVAAAATSHSTDTAEAGAAATSHSTDTAEARAAATRHSTDTAEARAAATRHSTDTAEARAAATRLSTDTAEAGAAAGEKPTEALASMTAAAGSASAGASAALVLSSSSAGSCCEIASQDDHEGVAHQSSNKVSSGNNNHRYKTTKRQSETSPFALSTWLQGVAAAVDGEPEDGEGMYLSKPFLQPVHSPKKPAEVAAEVTPAGGSVAHCGSTSAAFAAADTPRVASKADSSTTSLLQLLHHTSQWPYAALANPPTLTAASSEQRCGSSLTGEFTKPPGLLLEPDTPGSSRIPAGKSGGRLSFRLQKSPVDALHLRRCKALLMQQLEEGEELVLPPELQRQQQPPAVVARHHQDSDACTATAARGWGDFCGKEAPPTEYQEAPLGGEQGRQHQQGRALQRDDMGLLLERGLRLLLNLAADVQVDGERAAVKVAPAIQGARAAAASGDSRDAVSIAMLSFEEAAAALRGAKASRIRTGESLSSRCLSPRKGSGRMLCSRGRSNSCTLSCCSSHF</sequence>